<reference evidence="1" key="1">
    <citation type="submission" date="2018-05" db="EMBL/GenBank/DDBJ databases">
        <authorList>
            <person name="Lanie J.A."/>
            <person name="Ng W.-L."/>
            <person name="Kazmierczak K.M."/>
            <person name="Andrzejewski T.M."/>
            <person name="Davidsen T.M."/>
            <person name="Wayne K.J."/>
            <person name="Tettelin H."/>
            <person name="Glass J.I."/>
            <person name="Rusch D."/>
            <person name="Podicherti R."/>
            <person name="Tsui H.-C.T."/>
            <person name="Winkler M.E."/>
        </authorList>
    </citation>
    <scope>NUCLEOTIDE SEQUENCE</scope>
</reference>
<feature type="non-terminal residue" evidence="1">
    <location>
        <position position="1"/>
    </location>
</feature>
<organism evidence="1">
    <name type="scientific">marine metagenome</name>
    <dbReference type="NCBI Taxonomy" id="408172"/>
    <lineage>
        <taxon>unclassified sequences</taxon>
        <taxon>metagenomes</taxon>
        <taxon>ecological metagenomes</taxon>
    </lineage>
</organism>
<dbReference type="EMBL" id="UINC01006159">
    <property type="protein sequence ID" value="SVA25847.1"/>
    <property type="molecule type" value="Genomic_DNA"/>
</dbReference>
<sequence>YDGANKHKTVIGDDAFIGSNSQLVAPVEIGAGATIGAGSTISRNAEKGKLTLTRSKQVTFENWQRPKKKGPLT</sequence>
<protein>
    <recommendedName>
        <fullName evidence="2">Nucleotidyl transferase domain-containing protein</fullName>
    </recommendedName>
</protein>
<accession>A0A381UET2</accession>
<dbReference type="AlphaFoldDB" id="A0A381UET2"/>
<dbReference type="InterPro" id="IPR001451">
    <property type="entry name" value="Hexapep"/>
</dbReference>
<evidence type="ECO:0000313" key="1">
    <source>
        <dbReference type="EMBL" id="SVA25847.1"/>
    </source>
</evidence>
<dbReference type="InterPro" id="IPR011004">
    <property type="entry name" value="Trimer_LpxA-like_sf"/>
</dbReference>
<dbReference type="Pfam" id="PF00132">
    <property type="entry name" value="Hexapep"/>
    <property type="match status" value="1"/>
</dbReference>
<name>A0A381UET2_9ZZZZ</name>
<gene>
    <name evidence="1" type="ORF">METZ01_LOCUS78701</name>
</gene>
<dbReference type="SUPFAM" id="SSF51161">
    <property type="entry name" value="Trimeric LpxA-like enzymes"/>
    <property type="match status" value="1"/>
</dbReference>
<evidence type="ECO:0008006" key="2">
    <source>
        <dbReference type="Google" id="ProtNLM"/>
    </source>
</evidence>
<proteinExistence type="predicted"/>
<dbReference type="Gene3D" id="2.160.10.10">
    <property type="entry name" value="Hexapeptide repeat proteins"/>
    <property type="match status" value="1"/>
</dbReference>